<gene>
    <name evidence="4" type="ORF">SPARVUS_LOCUS1416037</name>
</gene>
<accession>A0ABN9AUC8</accession>
<evidence type="ECO:0000313" key="5">
    <source>
        <dbReference type="Proteomes" id="UP001162483"/>
    </source>
</evidence>
<feature type="coiled-coil region" evidence="2">
    <location>
        <begin position="1"/>
        <end position="59"/>
    </location>
</feature>
<dbReference type="EMBL" id="CATNWA010000849">
    <property type="protein sequence ID" value="CAI9538317.1"/>
    <property type="molecule type" value="Genomic_DNA"/>
</dbReference>
<evidence type="ECO:0000256" key="1">
    <source>
        <dbReference type="ARBA" id="ARBA00023054"/>
    </source>
</evidence>
<organism evidence="4 5">
    <name type="scientific">Staurois parvus</name>
    <dbReference type="NCBI Taxonomy" id="386267"/>
    <lineage>
        <taxon>Eukaryota</taxon>
        <taxon>Metazoa</taxon>
        <taxon>Chordata</taxon>
        <taxon>Craniata</taxon>
        <taxon>Vertebrata</taxon>
        <taxon>Euteleostomi</taxon>
        <taxon>Amphibia</taxon>
        <taxon>Batrachia</taxon>
        <taxon>Anura</taxon>
        <taxon>Neobatrachia</taxon>
        <taxon>Ranoidea</taxon>
        <taxon>Ranidae</taxon>
        <taxon>Staurois</taxon>
    </lineage>
</organism>
<dbReference type="Proteomes" id="UP001162483">
    <property type="component" value="Unassembled WGS sequence"/>
</dbReference>
<proteinExistence type="predicted"/>
<evidence type="ECO:0000259" key="3">
    <source>
        <dbReference type="Pfam" id="PF15796"/>
    </source>
</evidence>
<evidence type="ECO:0000313" key="4">
    <source>
        <dbReference type="EMBL" id="CAI9538317.1"/>
    </source>
</evidence>
<keyword evidence="5" id="KW-1185">Reference proteome</keyword>
<name>A0ABN9AUC8_9NEOB</name>
<evidence type="ECO:0000256" key="2">
    <source>
        <dbReference type="SAM" id="Coils"/>
    </source>
</evidence>
<dbReference type="Pfam" id="PF15796">
    <property type="entry name" value="KELK"/>
    <property type="match status" value="1"/>
</dbReference>
<keyword evidence="1 2" id="KW-0175">Coiled coil</keyword>
<feature type="domain" description="KELK-motif containing" evidence="3">
    <location>
        <begin position="2"/>
        <end position="30"/>
    </location>
</feature>
<sequence>MKELSERLTELRSQKQKFVRQLRDKEEEMESVAQKVEALRQELRKMERAKKEVSVLDDACWKLGHGTTGLKCKCA</sequence>
<reference evidence="4" key="1">
    <citation type="submission" date="2023-05" db="EMBL/GenBank/DDBJ databases">
        <authorList>
            <person name="Stuckert A."/>
        </authorList>
    </citation>
    <scope>NUCLEOTIDE SEQUENCE</scope>
</reference>
<comment type="caution">
    <text evidence="4">The sequence shown here is derived from an EMBL/GenBank/DDBJ whole genome shotgun (WGS) entry which is preliminary data.</text>
</comment>
<dbReference type="InterPro" id="IPR031597">
    <property type="entry name" value="KELK"/>
</dbReference>
<protein>
    <recommendedName>
        <fullName evidence="3">KELK-motif containing domain-containing protein</fullName>
    </recommendedName>
</protein>